<dbReference type="Proteomes" id="UP000648482">
    <property type="component" value="Unassembled WGS sequence"/>
</dbReference>
<dbReference type="RefSeq" id="WP_193156605.1">
    <property type="nucleotide sequence ID" value="NZ_AQGU01000029.1"/>
</dbReference>
<evidence type="ECO:0000313" key="2">
    <source>
        <dbReference type="Proteomes" id="UP000648482"/>
    </source>
</evidence>
<evidence type="ECO:0000313" key="1">
    <source>
        <dbReference type="EMBL" id="MBE0361626.1"/>
    </source>
</evidence>
<sequence>MNNFDLTVFKLIAREIEISKFEKWVYEERKLEGILTPDEYLELISQAYKQPSSLYEAEKILKRYVNIGNYHEWYLRRILQKIIDRSVDAHKYIEECYDLYCKGYGFLDNLGLGYGLAITVPPSNYNGGSWDKLESPEQIKLLDSFYPDVRREAEKVLGWLDSGEISITGHDGSSQGIEYMDIRKKEDKEPTGYKIASPSKKWWKLW</sequence>
<reference evidence="1 2" key="1">
    <citation type="submission" date="2015-06" db="EMBL/GenBank/DDBJ databases">
        <title>Genome sequence of Pseudoalteromonas aliena.</title>
        <authorList>
            <person name="Xie B.-B."/>
            <person name="Rong J.-C."/>
            <person name="Qin Q.-L."/>
            <person name="Zhang Y.-Z."/>
        </authorList>
    </citation>
    <scope>NUCLEOTIDE SEQUENCE [LARGE SCALE GENOMIC DNA]</scope>
    <source>
        <strain evidence="1 2">SW19</strain>
    </source>
</reference>
<keyword evidence="2" id="KW-1185">Reference proteome</keyword>
<organism evidence="1 2">
    <name type="scientific">Pseudoalteromonas aliena SW19</name>
    <dbReference type="NCBI Taxonomy" id="1314866"/>
    <lineage>
        <taxon>Bacteria</taxon>
        <taxon>Pseudomonadati</taxon>
        <taxon>Pseudomonadota</taxon>
        <taxon>Gammaproteobacteria</taxon>
        <taxon>Alteromonadales</taxon>
        <taxon>Pseudoalteromonadaceae</taxon>
        <taxon>Pseudoalteromonas</taxon>
    </lineage>
</organism>
<dbReference type="EMBL" id="AQGU01000029">
    <property type="protein sequence ID" value="MBE0361626.1"/>
    <property type="molecule type" value="Genomic_DNA"/>
</dbReference>
<accession>A0ABR9E4S8</accession>
<name>A0ABR9E4S8_9GAMM</name>
<protein>
    <submittedName>
        <fullName evidence="1">Uncharacterized protein</fullName>
    </submittedName>
</protein>
<gene>
    <name evidence="1" type="ORF">PALI_b0626</name>
</gene>
<comment type="caution">
    <text evidence="1">The sequence shown here is derived from an EMBL/GenBank/DDBJ whole genome shotgun (WGS) entry which is preliminary data.</text>
</comment>
<proteinExistence type="predicted"/>